<sequence>MWSQILDLQLDFRDPITALEYLKYGDHAEGYQLVDLFAYKAWFLMTRGDFKCAEQLIDAIPAERFSLACRGLCRHYSDKKNGDAANGSLEDHKDVFSVMQPALNIVCNELGSRRLKGDQTTSWKPGCFVPPLD</sequence>
<reference evidence="1" key="1">
    <citation type="submission" date="2021-12" db="EMBL/GenBank/DDBJ databases">
        <authorList>
            <person name="Zaccaron A."/>
            <person name="Stergiopoulos I."/>
        </authorList>
    </citation>
    <scope>NUCLEOTIDE SEQUENCE</scope>
    <source>
        <strain evidence="1">Race5_Kim</strain>
    </source>
</reference>
<keyword evidence="2" id="KW-1185">Reference proteome</keyword>
<proteinExistence type="predicted"/>
<dbReference type="KEGG" id="ffu:CLAFUR5_03989"/>
<reference evidence="1" key="2">
    <citation type="journal article" date="2022" name="Microb. Genom.">
        <title>A chromosome-scale genome assembly of the tomato pathogen Cladosporium fulvum reveals a compartmentalized genome architecture and the presence of a dispensable chromosome.</title>
        <authorList>
            <person name="Zaccaron A.Z."/>
            <person name="Chen L.H."/>
            <person name="Samaras A."/>
            <person name="Stergiopoulos I."/>
        </authorList>
    </citation>
    <scope>NUCLEOTIDE SEQUENCE</scope>
    <source>
        <strain evidence="1">Race5_Kim</strain>
    </source>
</reference>
<gene>
    <name evidence="1" type="ORF">CLAFUR5_03989</name>
</gene>
<dbReference type="Proteomes" id="UP000756132">
    <property type="component" value="Chromosome 4"/>
</dbReference>
<dbReference type="RefSeq" id="XP_047760083.1">
    <property type="nucleotide sequence ID" value="XM_047903137.1"/>
</dbReference>
<dbReference type="AlphaFoldDB" id="A0A9Q8LE48"/>
<evidence type="ECO:0000313" key="1">
    <source>
        <dbReference type="EMBL" id="UJO15717.1"/>
    </source>
</evidence>
<evidence type="ECO:0000313" key="2">
    <source>
        <dbReference type="Proteomes" id="UP000756132"/>
    </source>
</evidence>
<dbReference type="EMBL" id="CP090166">
    <property type="protein sequence ID" value="UJO15717.1"/>
    <property type="molecule type" value="Genomic_DNA"/>
</dbReference>
<protein>
    <submittedName>
        <fullName evidence="1">Uncharacterized protein</fullName>
    </submittedName>
</protein>
<organism evidence="1 2">
    <name type="scientific">Passalora fulva</name>
    <name type="common">Tomato leaf mold</name>
    <name type="synonym">Cladosporium fulvum</name>
    <dbReference type="NCBI Taxonomy" id="5499"/>
    <lineage>
        <taxon>Eukaryota</taxon>
        <taxon>Fungi</taxon>
        <taxon>Dikarya</taxon>
        <taxon>Ascomycota</taxon>
        <taxon>Pezizomycotina</taxon>
        <taxon>Dothideomycetes</taxon>
        <taxon>Dothideomycetidae</taxon>
        <taxon>Mycosphaerellales</taxon>
        <taxon>Mycosphaerellaceae</taxon>
        <taxon>Fulvia</taxon>
    </lineage>
</organism>
<dbReference type="GeneID" id="71983867"/>
<name>A0A9Q8LE48_PASFU</name>
<accession>A0A9Q8LE48</accession>